<evidence type="ECO:0008006" key="3">
    <source>
        <dbReference type="Google" id="ProtNLM"/>
    </source>
</evidence>
<protein>
    <recommendedName>
        <fullName evidence="3">TubC N-terminal docking domain-containing protein</fullName>
    </recommendedName>
</protein>
<gene>
    <name evidence="1" type="ORF">GTP69_23375</name>
</gene>
<evidence type="ECO:0000313" key="2">
    <source>
        <dbReference type="Proteomes" id="UP000642144"/>
    </source>
</evidence>
<name>A0ABW9W5W0_9BURK</name>
<evidence type="ECO:0000313" key="1">
    <source>
        <dbReference type="EMBL" id="MYN29346.1"/>
    </source>
</evidence>
<organism evidence="1 2">
    <name type="scientific">Duganella levis</name>
    <dbReference type="NCBI Taxonomy" id="2692169"/>
    <lineage>
        <taxon>Bacteria</taxon>
        <taxon>Pseudomonadati</taxon>
        <taxon>Pseudomonadota</taxon>
        <taxon>Betaproteobacteria</taxon>
        <taxon>Burkholderiales</taxon>
        <taxon>Oxalobacteraceae</taxon>
        <taxon>Telluria group</taxon>
        <taxon>Duganella</taxon>
    </lineage>
</organism>
<dbReference type="EMBL" id="WWCT01000022">
    <property type="protein sequence ID" value="MYN29346.1"/>
    <property type="molecule type" value="Genomic_DNA"/>
</dbReference>
<comment type="caution">
    <text evidence="1">The sequence shown here is derived from an EMBL/GenBank/DDBJ whole genome shotgun (WGS) entry which is preliminary data.</text>
</comment>
<sequence length="112" mass="12517">MSSIEEEGVWLESLDLDDKLRFLARLGFEITIVGRNSYEAGTNELIAPAELRRVNEIQHRVTACLSQLLNGTCPDGFVPSIAQWVLAEKDAELVPYLRGAWSGAKHNLLNQH</sequence>
<accession>A0ABW9W5W0</accession>
<keyword evidence="2" id="KW-1185">Reference proteome</keyword>
<proteinExistence type="predicted"/>
<dbReference type="RefSeq" id="WP_161057116.1">
    <property type="nucleotide sequence ID" value="NZ_WWCT01000022.1"/>
</dbReference>
<reference evidence="1 2" key="1">
    <citation type="submission" date="2019-12" db="EMBL/GenBank/DDBJ databases">
        <title>Novel species isolated from a subtropical stream in China.</title>
        <authorList>
            <person name="Lu H."/>
        </authorList>
    </citation>
    <scope>NUCLEOTIDE SEQUENCE [LARGE SCALE GENOMIC DNA]</scope>
    <source>
        <strain evidence="1 2">CY42W</strain>
    </source>
</reference>
<dbReference type="Proteomes" id="UP000642144">
    <property type="component" value="Unassembled WGS sequence"/>
</dbReference>